<keyword evidence="3" id="KW-1185">Reference proteome</keyword>
<name>A0A8E2AUD0_9APHY</name>
<evidence type="ECO:0000256" key="1">
    <source>
        <dbReference type="SAM" id="MobiDB-lite"/>
    </source>
</evidence>
<accession>A0A8E2AUD0</accession>
<organism evidence="2 3">
    <name type="scientific">Obba rivulosa</name>
    <dbReference type="NCBI Taxonomy" id="1052685"/>
    <lineage>
        <taxon>Eukaryota</taxon>
        <taxon>Fungi</taxon>
        <taxon>Dikarya</taxon>
        <taxon>Basidiomycota</taxon>
        <taxon>Agaricomycotina</taxon>
        <taxon>Agaricomycetes</taxon>
        <taxon>Polyporales</taxon>
        <taxon>Gelatoporiaceae</taxon>
        <taxon>Obba</taxon>
    </lineage>
</organism>
<gene>
    <name evidence="2" type="ORF">OBBRIDRAFT_792574</name>
</gene>
<sequence>MADCLGECCAAFCGVCCIGCTQAIGNWSLFSSCGSGSSTGGGGCCGSCCKRSFDDDDFAHEEAKLNQRREAAKDQGQSGSEQTVFEQPAPRQSMEMRQNANASESKEGAPPQAEAEASTS</sequence>
<dbReference type="Proteomes" id="UP000250043">
    <property type="component" value="Unassembled WGS sequence"/>
</dbReference>
<feature type="region of interest" description="Disordered" evidence="1">
    <location>
        <begin position="65"/>
        <end position="120"/>
    </location>
</feature>
<dbReference type="OrthoDB" id="10593567at2759"/>
<evidence type="ECO:0000313" key="3">
    <source>
        <dbReference type="Proteomes" id="UP000250043"/>
    </source>
</evidence>
<dbReference type="AlphaFoldDB" id="A0A8E2AUD0"/>
<proteinExistence type="predicted"/>
<protein>
    <submittedName>
        <fullName evidence="2">Uncharacterized protein</fullName>
    </submittedName>
</protein>
<reference evidence="2 3" key="1">
    <citation type="submission" date="2016-07" db="EMBL/GenBank/DDBJ databases">
        <title>Draft genome of the white-rot fungus Obba rivulosa 3A-2.</title>
        <authorList>
            <consortium name="DOE Joint Genome Institute"/>
            <person name="Miettinen O."/>
            <person name="Riley R."/>
            <person name="Acob R."/>
            <person name="Barry K."/>
            <person name="Cullen D."/>
            <person name="De Vries R."/>
            <person name="Hainaut M."/>
            <person name="Hatakka A."/>
            <person name="Henrissat B."/>
            <person name="Hilden K."/>
            <person name="Kuo R."/>
            <person name="Labutti K."/>
            <person name="Lipzen A."/>
            <person name="Makela M.R."/>
            <person name="Sandor L."/>
            <person name="Spatafora J.W."/>
            <person name="Grigoriev I.V."/>
            <person name="Hibbett D.S."/>
        </authorList>
    </citation>
    <scope>NUCLEOTIDE SEQUENCE [LARGE SCALE GENOMIC DNA]</scope>
    <source>
        <strain evidence="2 3">3A-2</strain>
    </source>
</reference>
<evidence type="ECO:0000313" key="2">
    <source>
        <dbReference type="EMBL" id="OCH91173.1"/>
    </source>
</evidence>
<feature type="compositionally biased region" description="Polar residues" evidence="1">
    <location>
        <begin position="75"/>
        <end position="85"/>
    </location>
</feature>
<dbReference type="EMBL" id="KV722390">
    <property type="protein sequence ID" value="OCH91173.1"/>
    <property type="molecule type" value="Genomic_DNA"/>
</dbReference>